<evidence type="ECO:0000313" key="4">
    <source>
        <dbReference type="Proteomes" id="UP000294547"/>
    </source>
</evidence>
<feature type="modified residue" description="4-aspartylphosphate" evidence="1">
    <location>
        <position position="60"/>
    </location>
</feature>
<feature type="domain" description="Response regulatory" evidence="2">
    <location>
        <begin position="9"/>
        <end position="119"/>
    </location>
</feature>
<gene>
    <name evidence="3" type="ORF">EDD54_4013</name>
</gene>
<dbReference type="Gene3D" id="3.40.50.2300">
    <property type="match status" value="1"/>
</dbReference>
<comment type="caution">
    <text evidence="3">The sequence shown here is derived from an EMBL/GenBank/DDBJ whole genome shotgun (WGS) entry which is preliminary data.</text>
</comment>
<dbReference type="Proteomes" id="UP000294547">
    <property type="component" value="Unassembled WGS sequence"/>
</dbReference>
<dbReference type="GO" id="GO:0000160">
    <property type="term" value="P:phosphorelay signal transduction system"/>
    <property type="evidence" value="ECO:0007669"/>
    <property type="project" value="InterPro"/>
</dbReference>
<dbReference type="SUPFAM" id="SSF52172">
    <property type="entry name" value="CheY-like"/>
    <property type="match status" value="1"/>
</dbReference>
<dbReference type="PROSITE" id="PS50110">
    <property type="entry name" value="RESPONSE_REGULATORY"/>
    <property type="match status" value="1"/>
</dbReference>
<dbReference type="InterPro" id="IPR011006">
    <property type="entry name" value="CheY-like_superfamily"/>
</dbReference>
<keyword evidence="1" id="KW-0597">Phosphoprotein</keyword>
<protein>
    <recommendedName>
        <fullName evidence="2">Response regulatory domain-containing protein</fullName>
    </recommendedName>
</protein>
<proteinExistence type="predicted"/>
<dbReference type="EMBL" id="SNXY01000010">
    <property type="protein sequence ID" value="TDP82741.1"/>
    <property type="molecule type" value="Genomic_DNA"/>
</dbReference>
<reference evidence="3 4" key="1">
    <citation type="submission" date="2019-03" db="EMBL/GenBank/DDBJ databases">
        <title>Genomic Encyclopedia of Type Strains, Phase IV (KMG-IV): sequencing the most valuable type-strain genomes for metagenomic binning, comparative biology and taxonomic classification.</title>
        <authorList>
            <person name="Goeker M."/>
        </authorList>
    </citation>
    <scope>NUCLEOTIDE SEQUENCE [LARGE SCALE GENOMIC DNA]</scope>
    <source>
        <strain evidence="3 4">DSM 102969</strain>
    </source>
</reference>
<sequence length="123" mass="13422">MGSSRPNKNIVVIEPDKDTRDLSAVLFEEADLGVVECATWRDGLAALERAGPSVAMVFADVEADGDGRRLAAELNRRWPEVRLVLTGRRGARTDLPPGSRYMPKPWRPLEVLIAAETAAGLRA</sequence>
<organism evidence="3 4">
    <name type="scientific">Oharaeibacter diazotrophicus</name>
    <dbReference type="NCBI Taxonomy" id="1920512"/>
    <lineage>
        <taxon>Bacteria</taxon>
        <taxon>Pseudomonadati</taxon>
        <taxon>Pseudomonadota</taxon>
        <taxon>Alphaproteobacteria</taxon>
        <taxon>Hyphomicrobiales</taxon>
        <taxon>Pleomorphomonadaceae</taxon>
        <taxon>Oharaeibacter</taxon>
    </lineage>
</organism>
<dbReference type="AlphaFoldDB" id="A0A4R6R9J6"/>
<evidence type="ECO:0000313" key="3">
    <source>
        <dbReference type="EMBL" id="TDP82741.1"/>
    </source>
</evidence>
<evidence type="ECO:0000256" key="1">
    <source>
        <dbReference type="PROSITE-ProRule" id="PRU00169"/>
    </source>
</evidence>
<dbReference type="InterPro" id="IPR001789">
    <property type="entry name" value="Sig_transdc_resp-reg_receiver"/>
</dbReference>
<keyword evidence="4" id="KW-1185">Reference proteome</keyword>
<dbReference type="OrthoDB" id="8018258at2"/>
<dbReference type="RefSeq" id="WP_126538812.1">
    <property type="nucleotide sequence ID" value="NZ_BSPM01000007.1"/>
</dbReference>
<accession>A0A4R6R9J6</accession>
<name>A0A4R6R9J6_9HYPH</name>
<evidence type="ECO:0000259" key="2">
    <source>
        <dbReference type="PROSITE" id="PS50110"/>
    </source>
</evidence>